<sequence>MYSHSYRELIKKFSVSQEDVDFFAKMPFVRSYVEESSAYQPVPFVTRYDKGDSSDRFFNKTINSDDTVPRVLALMRKDYSLTISSTGNEDLEQSQVPEEPHFVVCYQLGSGVNGYVNTAHGGVLAALLDETLGLCAETYRAFVSSEPEHLLTAKLEVSYHSPVPTPGIIVIKAWVKRKEGRKWFLEAHILDQEGTLKATAKSLYVRLQSPL</sequence>
<organism evidence="2 3">
    <name type="scientific">Penicillium subrubescens</name>
    <dbReference type="NCBI Taxonomy" id="1316194"/>
    <lineage>
        <taxon>Eukaryota</taxon>
        <taxon>Fungi</taxon>
        <taxon>Dikarya</taxon>
        <taxon>Ascomycota</taxon>
        <taxon>Pezizomycotina</taxon>
        <taxon>Eurotiomycetes</taxon>
        <taxon>Eurotiomycetidae</taxon>
        <taxon>Eurotiales</taxon>
        <taxon>Aspergillaceae</taxon>
        <taxon>Penicillium</taxon>
    </lineage>
</organism>
<dbReference type="Proteomes" id="UP000186955">
    <property type="component" value="Unassembled WGS sequence"/>
</dbReference>
<dbReference type="PANTHER" id="PTHR47260:SF3">
    <property type="entry name" value="THIOESTERASE FAMILY PROTEIN (AFU_ORTHOLOGUE AFUA_7G03960)"/>
    <property type="match status" value="1"/>
</dbReference>
<feature type="domain" description="Thioesterase" evidence="1">
    <location>
        <begin position="117"/>
        <end position="196"/>
    </location>
</feature>
<dbReference type="InterPro" id="IPR006683">
    <property type="entry name" value="Thioestr_dom"/>
</dbReference>
<evidence type="ECO:0000313" key="3">
    <source>
        <dbReference type="Proteomes" id="UP000186955"/>
    </source>
</evidence>
<dbReference type="AlphaFoldDB" id="A0A1Q5UR88"/>
<comment type="caution">
    <text evidence="2">The sequence shown here is derived from an EMBL/GenBank/DDBJ whole genome shotgun (WGS) entry which is preliminary data.</text>
</comment>
<dbReference type="InterPro" id="IPR052061">
    <property type="entry name" value="PTE-AB_protein"/>
</dbReference>
<reference evidence="2 3" key="1">
    <citation type="submission" date="2016-10" db="EMBL/GenBank/DDBJ databases">
        <title>Genome sequence of the ascomycete fungus Penicillium subrubescens.</title>
        <authorList>
            <person name="De Vries R.P."/>
            <person name="Peng M."/>
            <person name="Dilokpimol A."/>
            <person name="Hilden K."/>
            <person name="Makela M.R."/>
            <person name="Grigoriev I."/>
            <person name="Riley R."/>
            <person name="Granchi Z."/>
        </authorList>
    </citation>
    <scope>NUCLEOTIDE SEQUENCE [LARGE SCALE GENOMIC DNA]</scope>
    <source>
        <strain evidence="2 3">CBS 132785</strain>
    </source>
</reference>
<dbReference type="OrthoDB" id="506431at2759"/>
<dbReference type="Gene3D" id="3.10.129.10">
    <property type="entry name" value="Hotdog Thioesterase"/>
    <property type="match status" value="1"/>
</dbReference>
<dbReference type="EMBL" id="MNBE01000030">
    <property type="protein sequence ID" value="OKP14981.1"/>
    <property type="molecule type" value="Genomic_DNA"/>
</dbReference>
<dbReference type="InterPro" id="IPR029069">
    <property type="entry name" value="HotDog_dom_sf"/>
</dbReference>
<keyword evidence="3" id="KW-1185">Reference proteome</keyword>
<dbReference type="PANTHER" id="PTHR47260">
    <property type="entry name" value="UPF0644 PROTEIN PB2B4.06"/>
    <property type="match status" value="1"/>
</dbReference>
<gene>
    <name evidence="2" type="ORF">PENSUB_3376</name>
</gene>
<evidence type="ECO:0000259" key="1">
    <source>
        <dbReference type="Pfam" id="PF03061"/>
    </source>
</evidence>
<name>A0A1Q5UR88_9EURO</name>
<dbReference type="CDD" id="cd03443">
    <property type="entry name" value="PaaI_thioesterase"/>
    <property type="match status" value="1"/>
</dbReference>
<accession>A0A1Q5UR88</accession>
<dbReference type="SUPFAM" id="SSF54637">
    <property type="entry name" value="Thioesterase/thiol ester dehydrase-isomerase"/>
    <property type="match status" value="1"/>
</dbReference>
<dbReference type="Pfam" id="PF03061">
    <property type="entry name" value="4HBT"/>
    <property type="match status" value="1"/>
</dbReference>
<dbReference type="STRING" id="1316194.A0A1Q5UR88"/>
<evidence type="ECO:0000313" key="2">
    <source>
        <dbReference type="EMBL" id="OKP14981.1"/>
    </source>
</evidence>
<proteinExistence type="predicted"/>
<protein>
    <submittedName>
        <fullName evidence="2">Acyl-coenzyme A thioesterase THEM4</fullName>
    </submittedName>
</protein>